<feature type="region of interest" description="Disordered" evidence="8">
    <location>
        <begin position="604"/>
        <end position="646"/>
    </location>
</feature>
<reference evidence="12 13" key="1">
    <citation type="journal article" date="2024" name="Nat. Commun.">
        <title>Phylogenomics reveals the evolutionary origins of lichenization in chlorophyte algae.</title>
        <authorList>
            <person name="Puginier C."/>
            <person name="Libourel C."/>
            <person name="Otte J."/>
            <person name="Skaloud P."/>
            <person name="Haon M."/>
            <person name="Grisel S."/>
            <person name="Petersen M."/>
            <person name="Berrin J.G."/>
            <person name="Delaux P.M."/>
            <person name="Dal Grande F."/>
            <person name="Keller J."/>
        </authorList>
    </citation>
    <scope>NUCLEOTIDE SEQUENCE [LARGE SCALE GENOMIC DNA]</scope>
    <source>
        <strain evidence="12 13">SAG 2145</strain>
    </source>
</reference>
<evidence type="ECO:0000256" key="8">
    <source>
        <dbReference type="SAM" id="MobiDB-lite"/>
    </source>
</evidence>
<keyword evidence="4" id="KW-0067">ATP-binding</keyword>
<evidence type="ECO:0000256" key="7">
    <source>
        <dbReference type="PROSITE-ProRule" id="PRU00042"/>
    </source>
</evidence>
<dbReference type="PROSITE" id="PS50157">
    <property type="entry name" value="ZINC_FINGER_C2H2_2"/>
    <property type="match status" value="1"/>
</dbReference>
<dbReference type="GO" id="GO:0005524">
    <property type="term" value="F:ATP binding"/>
    <property type="evidence" value="ECO:0007669"/>
    <property type="project" value="UniProtKB-KW"/>
</dbReference>
<feature type="region of interest" description="Disordered" evidence="8">
    <location>
        <begin position="1"/>
        <end position="112"/>
    </location>
</feature>
<dbReference type="PANTHER" id="PTHR18934">
    <property type="entry name" value="ATP-DEPENDENT RNA HELICASE"/>
    <property type="match status" value="1"/>
</dbReference>
<dbReference type="Pfam" id="PF21010">
    <property type="entry name" value="HA2_C"/>
    <property type="match status" value="1"/>
</dbReference>
<dbReference type="GO" id="GO:0003723">
    <property type="term" value="F:RNA binding"/>
    <property type="evidence" value="ECO:0007669"/>
    <property type="project" value="UniProtKB-KW"/>
</dbReference>
<evidence type="ECO:0000256" key="2">
    <source>
        <dbReference type="ARBA" id="ARBA00022801"/>
    </source>
</evidence>
<accession>A0AAW1RLY9</accession>
<feature type="domain" description="Helicase C-terminal" evidence="11">
    <location>
        <begin position="930"/>
        <end position="1129"/>
    </location>
</feature>
<organism evidence="12 13">
    <name type="scientific">Apatococcus lobatus</name>
    <dbReference type="NCBI Taxonomy" id="904363"/>
    <lineage>
        <taxon>Eukaryota</taxon>
        <taxon>Viridiplantae</taxon>
        <taxon>Chlorophyta</taxon>
        <taxon>core chlorophytes</taxon>
        <taxon>Trebouxiophyceae</taxon>
        <taxon>Chlorellales</taxon>
        <taxon>Chlorellaceae</taxon>
        <taxon>Apatococcus</taxon>
    </lineage>
</organism>
<dbReference type="InterPro" id="IPR027417">
    <property type="entry name" value="P-loop_NTPase"/>
</dbReference>
<keyword evidence="2" id="KW-0378">Hydrolase</keyword>
<evidence type="ECO:0000256" key="6">
    <source>
        <dbReference type="ARBA" id="ARBA00060772"/>
    </source>
</evidence>
<dbReference type="EMBL" id="JALJOS010000009">
    <property type="protein sequence ID" value="KAK9834658.1"/>
    <property type="molecule type" value="Genomic_DNA"/>
</dbReference>
<dbReference type="CDD" id="cd18791">
    <property type="entry name" value="SF2_C_RHA"/>
    <property type="match status" value="1"/>
</dbReference>
<dbReference type="Proteomes" id="UP001438707">
    <property type="component" value="Unassembled WGS sequence"/>
</dbReference>
<dbReference type="InterPro" id="IPR011545">
    <property type="entry name" value="DEAD/DEAH_box_helicase_dom"/>
</dbReference>
<dbReference type="GO" id="GO:0008270">
    <property type="term" value="F:zinc ion binding"/>
    <property type="evidence" value="ECO:0007669"/>
    <property type="project" value="UniProtKB-KW"/>
</dbReference>
<evidence type="ECO:0000256" key="3">
    <source>
        <dbReference type="ARBA" id="ARBA00022806"/>
    </source>
</evidence>
<dbReference type="PROSITE" id="PS00028">
    <property type="entry name" value="ZINC_FINGER_C2H2_1"/>
    <property type="match status" value="1"/>
</dbReference>
<keyword evidence="1" id="KW-0547">Nucleotide-binding</keyword>
<dbReference type="CDD" id="cd17917">
    <property type="entry name" value="DEXHc_RHA-like"/>
    <property type="match status" value="1"/>
</dbReference>
<dbReference type="SUPFAM" id="SSF54768">
    <property type="entry name" value="dsRNA-binding domain-like"/>
    <property type="match status" value="1"/>
</dbReference>
<evidence type="ECO:0000259" key="11">
    <source>
        <dbReference type="PROSITE" id="PS51194"/>
    </source>
</evidence>
<dbReference type="InterPro" id="IPR011709">
    <property type="entry name" value="DEAD-box_helicase_OB_fold"/>
</dbReference>
<keyword evidence="7" id="KW-0862">Zinc</keyword>
<feature type="domain" description="C2H2-type" evidence="9">
    <location>
        <begin position="39"/>
        <end position="67"/>
    </location>
</feature>
<evidence type="ECO:0000259" key="9">
    <source>
        <dbReference type="PROSITE" id="PS50157"/>
    </source>
</evidence>
<dbReference type="SMART" id="SM00847">
    <property type="entry name" value="HA2"/>
    <property type="match status" value="1"/>
</dbReference>
<comment type="similarity">
    <text evidence="6">Belongs to the DExH box helicase family.</text>
</comment>
<name>A0AAW1RLY9_9CHLO</name>
<dbReference type="InterPro" id="IPR059023">
    <property type="entry name" value="RNA_hel_CTD"/>
</dbReference>
<keyword evidence="7" id="KW-0479">Metal-binding</keyword>
<dbReference type="InterPro" id="IPR048333">
    <property type="entry name" value="HA2_WH"/>
</dbReference>
<evidence type="ECO:0000259" key="10">
    <source>
        <dbReference type="PROSITE" id="PS51192"/>
    </source>
</evidence>
<proteinExistence type="inferred from homology"/>
<dbReference type="SUPFAM" id="SSF52540">
    <property type="entry name" value="P-loop containing nucleoside triphosphate hydrolases"/>
    <property type="match status" value="1"/>
</dbReference>
<dbReference type="InterPro" id="IPR056328">
    <property type="entry name" value="DSRM_DHX29"/>
</dbReference>
<dbReference type="Pfam" id="PF24385">
    <property type="entry name" value="DSRM_DHX29"/>
    <property type="match status" value="1"/>
</dbReference>
<dbReference type="Gene3D" id="1.10.8.10">
    <property type="entry name" value="DNA helicase RuvA subunit, C-terminal domain"/>
    <property type="match status" value="1"/>
</dbReference>
<dbReference type="Gene3D" id="3.40.50.300">
    <property type="entry name" value="P-loop containing nucleotide triphosphate hydrolases"/>
    <property type="match status" value="2"/>
</dbReference>
<dbReference type="Pfam" id="PF00270">
    <property type="entry name" value="DEAD"/>
    <property type="match status" value="1"/>
</dbReference>
<dbReference type="GO" id="GO:0004386">
    <property type="term" value="F:helicase activity"/>
    <property type="evidence" value="ECO:0007669"/>
    <property type="project" value="UniProtKB-KW"/>
</dbReference>
<keyword evidence="13" id="KW-1185">Reference proteome</keyword>
<dbReference type="InterPro" id="IPR013087">
    <property type="entry name" value="Znf_C2H2_type"/>
</dbReference>
<feature type="compositionally biased region" description="Basic and acidic residues" evidence="8">
    <location>
        <begin position="46"/>
        <end position="65"/>
    </location>
</feature>
<evidence type="ECO:0000313" key="12">
    <source>
        <dbReference type="EMBL" id="KAK9834658.1"/>
    </source>
</evidence>
<dbReference type="SMART" id="SM00487">
    <property type="entry name" value="DEXDc"/>
    <property type="match status" value="1"/>
</dbReference>
<keyword evidence="7" id="KW-0863">Zinc-finger</keyword>
<gene>
    <name evidence="12" type="ORF">WJX74_006947</name>
</gene>
<dbReference type="InterPro" id="IPR007502">
    <property type="entry name" value="Helicase-assoc_dom"/>
</dbReference>
<dbReference type="GO" id="GO:0016787">
    <property type="term" value="F:hydrolase activity"/>
    <property type="evidence" value="ECO:0007669"/>
    <property type="project" value="UniProtKB-KW"/>
</dbReference>
<dbReference type="PANTHER" id="PTHR18934:SF145">
    <property type="entry name" value="ATP-DEPENDENT RNA HELICASE DHX57-RELATED"/>
    <property type="match status" value="1"/>
</dbReference>
<dbReference type="Pfam" id="PF04408">
    <property type="entry name" value="WHD_HA2"/>
    <property type="match status" value="1"/>
</dbReference>
<dbReference type="InterPro" id="IPR014001">
    <property type="entry name" value="Helicase_ATP-bd"/>
</dbReference>
<evidence type="ECO:0000256" key="1">
    <source>
        <dbReference type="ARBA" id="ARBA00022741"/>
    </source>
</evidence>
<dbReference type="SMART" id="SM00490">
    <property type="entry name" value="HELICc"/>
    <property type="match status" value="1"/>
</dbReference>
<dbReference type="InterPro" id="IPR001650">
    <property type="entry name" value="Helicase_C-like"/>
</dbReference>
<evidence type="ECO:0000313" key="13">
    <source>
        <dbReference type="Proteomes" id="UP001438707"/>
    </source>
</evidence>
<evidence type="ECO:0000256" key="5">
    <source>
        <dbReference type="ARBA" id="ARBA00022884"/>
    </source>
</evidence>
<protein>
    <submittedName>
        <fullName evidence="12">Uncharacterized protein</fullName>
    </submittedName>
</protein>
<evidence type="ECO:0000256" key="4">
    <source>
        <dbReference type="ARBA" id="ARBA00022840"/>
    </source>
</evidence>
<feature type="domain" description="Helicase ATP-binding" evidence="10">
    <location>
        <begin position="651"/>
        <end position="820"/>
    </location>
</feature>
<dbReference type="PROSITE" id="PS51192">
    <property type="entry name" value="HELICASE_ATP_BIND_1"/>
    <property type="match status" value="1"/>
</dbReference>
<keyword evidence="3" id="KW-0347">Helicase</keyword>
<feature type="compositionally biased region" description="Basic and acidic residues" evidence="8">
    <location>
        <begin position="1"/>
        <end position="11"/>
    </location>
</feature>
<feature type="compositionally biased region" description="Polar residues" evidence="8">
    <location>
        <begin position="610"/>
        <end position="639"/>
    </location>
</feature>
<feature type="region of interest" description="Disordered" evidence="8">
    <location>
        <begin position="214"/>
        <end position="244"/>
    </location>
</feature>
<sequence length="1518" mass="163994">MGGVKNREEKKKKAHVYSSGAGGGGTKGPPPVDKRTLDEPCPFCDRTFKQHDRLTAHIAKKHAESNIDGDAGAGPSSGEEAGGQPSTASTSATSNAPQKRTMEVGSRGGYFSEKSPKLLLHEWCLQQKRPKPRYKSLPDEAGGFRCKVVLADPRDHDRDVVAFLDRNQPADQDEEEAGQLAAITMLHKVAGDRSLHRVIPASYQPLWQQLSKQAEDRAERDRRRSAAAESRQAREKGKWHAEDRKKPVNVVMSDQQQAALEAALTADADEDDEDSWEEALEPGPAVDICEALEAKGFSHQDAARAVRACGASPSRTAALDWLLLHVKANRLPEAFAPGKEHRPIEVIKLDTAGSAAVSEAVLDQSAIDLASYGYCLSDCMEALHRSQNDANAALKVLYQALAGIANRLGDQQQRREVAMPAVDGAEASLDMFREEHQALEALYGSSRVSCSADRIKLQLPIPDSDEDLDLLLLPARPYLSAPPAIAVRCEGLEAAANMEITLTLAKLATDLAHPPMAAELAQAAIDGATGLLSQAGRVPSVNPQQPVLQLFQPAANCAASSPDEEPESISRSSQILELHSKAGPDEHATQGVISYKTPLIPRPAERQQRRQGPSNKQVAEQQDRWQQSPAGRVMQQQRQRLPASKARPDVLRAVTETQVVVISGETGCGKSTQIPQFLLEDATAQGSGAACNIVCTQPRRVSAISLASRVAQERGDKVGGQIGYSVRLDTRASACTQILFCTTGVLLRRLLVDSNLQDVTHVVVDEVHERSADSDLLLLLLRQLLHRPAACHLRILLMSATADAKAFADYFYMSTATARQSHQSGGAGTTVTMLTIPGFMHPVRDFHLEDVLELTGLQIRRGSRWAKKGGTSKHVGQDPQAPMMAQELPAWDAQRFSTPTWEGRNDLSEATRQSLQVVDEAIINFDLIEALIASIVETEQQDGPGAFWQGHQEAGSFSRSNKGSGSQAVLVFLPGAGEIDRLVRQLRNSPQLKRAAEGMGFLVSPLHGSLPPDQQARVFAPAPKGMKKIVVATNVAESSITIDDVTVVVDAGRAKEMRYGAGRSMARLQEGWISQASARQRRGRAGRVQPGVCFRLFSSTTASSFEAHAAPEVLRAPLEGLCLTLKSASGSSSATIMPGQNADPQPPVKLQTMLGRLLTPPPPASVAAAIDNLTGLGALDPDSEALTALGQLLCQLPMDPRLGKTLLFGSMLGCCAPVLTIAAALAHGRPVFQSPSDRRTEADAAKKALCEGSAAAKSDHLAILAAFSRFHTALTHGGHRAASQACRDSFLSEGAMEAILAGRQDFAKKLADLGFITHSYAASINSDHSQQQSMPAHDTSSPDKFSHNARFIKAAICAGFYPAVLRVEHPTARFEKVQGGALERDADPAKLRFYDHTKGRVFMHPASINFHSNRFESGWLIYTEILETAKIYVRESSMVPVYALLLFSEQLRVSHETGMLQVGKFVKFKAPSRIGVLVRELRAELDRLLMRKVADPGFDLNSCKAIGVCRSLLASDGF</sequence>
<dbReference type="Gene3D" id="1.20.120.1080">
    <property type="match status" value="1"/>
</dbReference>
<dbReference type="Pfam" id="PF00271">
    <property type="entry name" value="Helicase_C"/>
    <property type="match status" value="1"/>
</dbReference>
<dbReference type="Pfam" id="PF26026">
    <property type="entry name" value="RNA_hel_CTD"/>
    <property type="match status" value="1"/>
</dbReference>
<feature type="compositionally biased region" description="Low complexity" evidence="8">
    <location>
        <begin position="68"/>
        <end position="96"/>
    </location>
</feature>
<dbReference type="PROSITE" id="PS51194">
    <property type="entry name" value="HELICASE_CTER"/>
    <property type="match status" value="1"/>
</dbReference>
<comment type="caution">
    <text evidence="12">The sequence shown here is derived from an EMBL/GenBank/DDBJ whole genome shotgun (WGS) entry which is preliminary data.</text>
</comment>
<keyword evidence="5" id="KW-0694">RNA-binding</keyword>
<dbReference type="FunFam" id="3.40.50.300:FF:000526">
    <property type="entry name" value="DExH-box ATP-dependent RNA helicase DExH3"/>
    <property type="match status" value="1"/>
</dbReference>
<dbReference type="Pfam" id="PF07717">
    <property type="entry name" value="OB_NTP_bind"/>
    <property type="match status" value="1"/>
</dbReference>